<keyword evidence="4" id="KW-0175">Coiled coil</keyword>
<accession>K2GYB6</accession>
<reference evidence="6" key="1">
    <citation type="journal article" date="2012" name="Science">
        <title>Fermentation, hydrogen, and sulfur metabolism in multiple uncultivated bacterial phyla.</title>
        <authorList>
            <person name="Wrighton K.C."/>
            <person name="Thomas B.C."/>
            <person name="Sharon I."/>
            <person name="Miller C.S."/>
            <person name="Castelle C.J."/>
            <person name="VerBerkmoes N.C."/>
            <person name="Wilkins M.J."/>
            <person name="Hettich R.L."/>
            <person name="Lipton M.S."/>
            <person name="Williams K.H."/>
            <person name="Long P.E."/>
            <person name="Banfield J.F."/>
        </authorList>
    </citation>
    <scope>NUCLEOTIDE SEQUENCE [LARGE SCALE GENOMIC DNA]</scope>
</reference>
<proteinExistence type="predicted"/>
<name>K2GYB6_9BACT</name>
<evidence type="ECO:0000259" key="5">
    <source>
        <dbReference type="PROSITE" id="PS50893"/>
    </source>
</evidence>
<keyword evidence="3" id="KW-0067">ATP-binding</keyword>
<dbReference type="InterPro" id="IPR003439">
    <property type="entry name" value="ABC_transporter-like_ATP-bd"/>
</dbReference>
<feature type="domain" description="ABC transporter" evidence="5">
    <location>
        <begin position="8"/>
        <end position="225"/>
    </location>
</feature>
<dbReference type="SMART" id="SM00382">
    <property type="entry name" value="AAA"/>
    <property type="match status" value="2"/>
</dbReference>
<dbReference type="PANTHER" id="PTHR19211">
    <property type="entry name" value="ATP-BINDING TRANSPORT PROTEIN-RELATED"/>
    <property type="match status" value="1"/>
</dbReference>
<dbReference type="EMBL" id="AMFJ01000329">
    <property type="protein sequence ID" value="EKE28460.1"/>
    <property type="molecule type" value="Genomic_DNA"/>
</dbReference>
<dbReference type="GO" id="GO:0016887">
    <property type="term" value="F:ATP hydrolysis activity"/>
    <property type="evidence" value="ECO:0007669"/>
    <property type="project" value="InterPro"/>
</dbReference>
<evidence type="ECO:0000256" key="3">
    <source>
        <dbReference type="ARBA" id="ARBA00022840"/>
    </source>
</evidence>
<dbReference type="PROSITE" id="PS50893">
    <property type="entry name" value="ABC_TRANSPORTER_2"/>
    <property type="match status" value="1"/>
</dbReference>
<evidence type="ECO:0000313" key="6">
    <source>
        <dbReference type="EMBL" id="EKE28460.1"/>
    </source>
</evidence>
<gene>
    <name evidence="6" type="ORF">ACD_3C00055G0002</name>
</gene>
<sequence length="488" mass="56495">MAPNETVIRFDDVCFDFVFTRPILEEVSFSVRKGSKITIMWQNWAGKTTIFKLITWALKPKRGNIHIDKEATIATAFQVMQEEDKDLTISAFFNKYFPDKTIFNIDKKIAEVLDAVNLKAPLDRIVKSFSGWQQARLLLAAALIQNPDILLLDEPTNNLDKDWIYHLEDFLQHYKKTVIVISHDAEFLNSFTDWVLYLDVFTKVVEQYVGNYYNVVDQIQARIERENMKNAQMAKQAQAKKEQAEIFAHKWWKLRLVAKKMREAAEELEDEMVDVRKEDKTIKAFTIPMQEDIAGEIIKINKVSVIIDHEPTIKDVDISLRRGQHLLLSGPNWIGKSTLLESIANNRAVGSVISPGIKVGYYRQDFSNLDFNKTVYEELLAAAWPTITEQQLRSCAAGFLINWDVMKSRVWDISEGQKWLVAFCSLVLQRPGLLILDEPTNHINFRHLPVIAEALDEFKWAMILVSHVDEFVWQIKIDEYLELDNIRG</sequence>
<evidence type="ECO:0000256" key="4">
    <source>
        <dbReference type="SAM" id="Coils"/>
    </source>
</evidence>
<dbReference type="InterPro" id="IPR027417">
    <property type="entry name" value="P-loop_NTPase"/>
</dbReference>
<comment type="caution">
    <text evidence="6">The sequence shown here is derived from an EMBL/GenBank/DDBJ whole genome shotgun (WGS) entry which is preliminary data.</text>
</comment>
<keyword evidence="2" id="KW-0547">Nucleotide-binding</keyword>
<feature type="coiled-coil region" evidence="4">
    <location>
        <begin position="216"/>
        <end position="278"/>
    </location>
</feature>
<protein>
    <submittedName>
        <fullName evidence="6">ABC transporter related protein</fullName>
    </submittedName>
</protein>
<dbReference type="PANTHER" id="PTHR19211:SF14">
    <property type="entry name" value="ATP-BINDING CASSETTE SUB-FAMILY F MEMBER 1"/>
    <property type="match status" value="1"/>
</dbReference>
<evidence type="ECO:0000256" key="1">
    <source>
        <dbReference type="ARBA" id="ARBA00022737"/>
    </source>
</evidence>
<dbReference type="GO" id="GO:0005524">
    <property type="term" value="F:ATP binding"/>
    <property type="evidence" value="ECO:0007669"/>
    <property type="project" value="UniProtKB-KW"/>
</dbReference>
<dbReference type="InterPro" id="IPR050611">
    <property type="entry name" value="ABCF"/>
</dbReference>
<dbReference type="SUPFAM" id="SSF52540">
    <property type="entry name" value="P-loop containing nucleoside triphosphate hydrolases"/>
    <property type="match status" value="2"/>
</dbReference>
<dbReference type="AlphaFoldDB" id="K2GYB6"/>
<evidence type="ECO:0000256" key="2">
    <source>
        <dbReference type="ARBA" id="ARBA00022741"/>
    </source>
</evidence>
<keyword evidence="1" id="KW-0677">Repeat</keyword>
<dbReference type="Gene3D" id="3.40.50.300">
    <property type="entry name" value="P-loop containing nucleotide triphosphate hydrolases"/>
    <property type="match status" value="2"/>
</dbReference>
<dbReference type="Pfam" id="PF00005">
    <property type="entry name" value="ABC_tran"/>
    <property type="match status" value="2"/>
</dbReference>
<dbReference type="InterPro" id="IPR003593">
    <property type="entry name" value="AAA+_ATPase"/>
</dbReference>
<organism evidence="6">
    <name type="scientific">uncultured bacterium</name>
    <name type="common">gcode 4</name>
    <dbReference type="NCBI Taxonomy" id="1234023"/>
    <lineage>
        <taxon>Bacteria</taxon>
        <taxon>environmental samples</taxon>
    </lineage>
</organism>